<comment type="caution">
    <text evidence="1">The sequence shown here is derived from an EMBL/GenBank/DDBJ whole genome shotgun (WGS) entry which is preliminary data.</text>
</comment>
<evidence type="ECO:0000313" key="2">
    <source>
        <dbReference type="Proteomes" id="UP001418222"/>
    </source>
</evidence>
<protein>
    <recommendedName>
        <fullName evidence="3">Prolamin-like domain-containing protein</fullName>
    </recommendedName>
</protein>
<organism evidence="1 2">
    <name type="scientific">Platanthera zijinensis</name>
    <dbReference type="NCBI Taxonomy" id="2320716"/>
    <lineage>
        <taxon>Eukaryota</taxon>
        <taxon>Viridiplantae</taxon>
        <taxon>Streptophyta</taxon>
        <taxon>Embryophyta</taxon>
        <taxon>Tracheophyta</taxon>
        <taxon>Spermatophyta</taxon>
        <taxon>Magnoliopsida</taxon>
        <taxon>Liliopsida</taxon>
        <taxon>Asparagales</taxon>
        <taxon>Orchidaceae</taxon>
        <taxon>Orchidoideae</taxon>
        <taxon>Orchideae</taxon>
        <taxon>Orchidinae</taxon>
        <taxon>Platanthera</taxon>
    </lineage>
</organism>
<reference evidence="1 2" key="1">
    <citation type="journal article" date="2022" name="Nat. Plants">
        <title>Genomes of leafy and leafless Platanthera orchids illuminate the evolution of mycoheterotrophy.</title>
        <authorList>
            <person name="Li M.H."/>
            <person name="Liu K.W."/>
            <person name="Li Z."/>
            <person name="Lu H.C."/>
            <person name="Ye Q.L."/>
            <person name="Zhang D."/>
            <person name="Wang J.Y."/>
            <person name="Li Y.F."/>
            <person name="Zhong Z.M."/>
            <person name="Liu X."/>
            <person name="Yu X."/>
            <person name="Liu D.K."/>
            <person name="Tu X.D."/>
            <person name="Liu B."/>
            <person name="Hao Y."/>
            <person name="Liao X.Y."/>
            <person name="Jiang Y.T."/>
            <person name="Sun W.H."/>
            <person name="Chen J."/>
            <person name="Chen Y.Q."/>
            <person name="Ai Y."/>
            <person name="Zhai J.W."/>
            <person name="Wu S.S."/>
            <person name="Zhou Z."/>
            <person name="Hsiao Y.Y."/>
            <person name="Wu W.L."/>
            <person name="Chen Y.Y."/>
            <person name="Lin Y.F."/>
            <person name="Hsu J.L."/>
            <person name="Li C.Y."/>
            <person name="Wang Z.W."/>
            <person name="Zhao X."/>
            <person name="Zhong W.Y."/>
            <person name="Ma X.K."/>
            <person name="Ma L."/>
            <person name="Huang J."/>
            <person name="Chen G.Z."/>
            <person name="Huang M.Z."/>
            <person name="Huang L."/>
            <person name="Peng D.H."/>
            <person name="Luo Y.B."/>
            <person name="Zou S.Q."/>
            <person name="Chen S.P."/>
            <person name="Lan S."/>
            <person name="Tsai W.C."/>
            <person name="Van de Peer Y."/>
            <person name="Liu Z.J."/>
        </authorList>
    </citation>
    <scope>NUCLEOTIDE SEQUENCE [LARGE SCALE GENOMIC DNA]</scope>
    <source>
        <strain evidence="1">Lor287</strain>
    </source>
</reference>
<sequence>MDMTGCLGLRRPAALAAGVAAVIVVVLALSASTASATLPKNKPFHVPKSVLGPEFNRPDPTKVKEGLSPTKKPGNAYEVVHRCWGYLGNNRAVGWVKMFFINGTLPSANVCHGVLSLHRDCWPDMFNVWWFVDDRRIGHLHNHCVKTLSIGHTSSSNINIYNIFPILSIVE</sequence>
<name>A0AAP0BU75_9ASPA</name>
<keyword evidence="2" id="KW-1185">Reference proteome</keyword>
<proteinExistence type="predicted"/>
<gene>
    <name evidence="1" type="ORF">KSP39_PZI005337</name>
</gene>
<accession>A0AAP0BU75</accession>
<dbReference type="AlphaFoldDB" id="A0AAP0BU75"/>
<evidence type="ECO:0000313" key="1">
    <source>
        <dbReference type="EMBL" id="KAK8949423.1"/>
    </source>
</evidence>
<dbReference type="EMBL" id="JBBWWQ010000004">
    <property type="protein sequence ID" value="KAK8949423.1"/>
    <property type="molecule type" value="Genomic_DNA"/>
</dbReference>
<dbReference type="Proteomes" id="UP001418222">
    <property type="component" value="Unassembled WGS sequence"/>
</dbReference>
<evidence type="ECO:0008006" key="3">
    <source>
        <dbReference type="Google" id="ProtNLM"/>
    </source>
</evidence>